<gene>
    <name evidence="4" type="primary">cfh4</name>
    <name evidence="3" type="ORF">SJAG_02845</name>
</gene>
<feature type="compositionally biased region" description="Low complexity" evidence="2">
    <location>
        <begin position="139"/>
        <end position="150"/>
    </location>
</feature>
<evidence type="ECO:0000313" key="3">
    <source>
        <dbReference type="EMBL" id="EEB07741.1"/>
    </source>
</evidence>
<dbReference type="InterPro" id="IPR011990">
    <property type="entry name" value="TPR-like_helical_dom_sf"/>
</dbReference>
<name>B6K1C0_SCHJY</name>
<accession>B6K1C0</accession>
<dbReference type="SMART" id="SM00671">
    <property type="entry name" value="SEL1"/>
    <property type="match status" value="3"/>
</dbReference>
<dbReference type="InterPro" id="IPR051726">
    <property type="entry name" value="Chitin_Synth_Reg"/>
</dbReference>
<dbReference type="AlphaFoldDB" id="B6K1C0"/>
<keyword evidence="5" id="KW-1185">Reference proteome</keyword>
<reference evidence="3 5" key="1">
    <citation type="journal article" date="2011" name="Science">
        <title>Comparative functional genomics of the fission yeasts.</title>
        <authorList>
            <person name="Rhind N."/>
            <person name="Chen Z."/>
            <person name="Yassour M."/>
            <person name="Thompson D.A."/>
            <person name="Haas B.J."/>
            <person name="Habib N."/>
            <person name="Wapinski I."/>
            <person name="Roy S."/>
            <person name="Lin M.F."/>
            <person name="Heiman D.I."/>
            <person name="Young S.K."/>
            <person name="Furuya K."/>
            <person name="Guo Y."/>
            <person name="Pidoux A."/>
            <person name="Chen H.M."/>
            <person name="Robbertse B."/>
            <person name="Goldberg J.M."/>
            <person name="Aoki K."/>
            <person name="Bayne E.H."/>
            <person name="Berlin A.M."/>
            <person name="Desjardins C.A."/>
            <person name="Dobbs E."/>
            <person name="Dukaj L."/>
            <person name="Fan L."/>
            <person name="FitzGerald M.G."/>
            <person name="French C."/>
            <person name="Gujja S."/>
            <person name="Hansen K."/>
            <person name="Keifenheim D."/>
            <person name="Levin J.Z."/>
            <person name="Mosher R.A."/>
            <person name="Mueller C.A."/>
            <person name="Pfiffner J."/>
            <person name="Priest M."/>
            <person name="Russ C."/>
            <person name="Smialowska A."/>
            <person name="Swoboda P."/>
            <person name="Sykes S.M."/>
            <person name="Vaughn M."/>
            <person name="Vengrova S."/>
            <person name="Yoder R."/>
            <person name="Zeng Q."/>
            <person name="Allshire R."/>
            <person name="Baulcombe D."/>
            <person name="Birren B.W."/>
            <person name="Brown W."/>
            <person name="Ekwall K."/>
            <person name="Kellis M."/>
            <person name="Leatherwood J."/>
            <person name="Levin H."/>
            <person name="Margalit H."/>
            <person name="Martienssen R."/>
            <person name="Nieduszynski C.A."/>
            <person name="Spatafora J.W."/>
            <person name="Friedman N."/>
            <person name="Dalgaard J.Z."/>
            <person name="Baumann P."/>
            <person name="Niki H."/>
            <person name="Regev A."/>
            <person name="Nusbaum C."/>
        </authorList>
    </citation>
    <scope>NUCLEOTIDE SEQUENCE [LARGE SCALE GENOMIC DNA]</scope>
    <source>
        <strain evidence="5">yFS275 / FY16936</strain>
    </source>
</reference>
<evidence type="ECO:0000313" key="5">
    <source>
        <dbReference type="Proteomes" id="UP000001744"/>
    </source>
</evidence>
<dbReference type="JaponicusDB" id="SJAG_02845">
    <property type="gene designation" value="cfh4"/>
</dbReference>
<dbReference type="Proteomes" id="UP000001744">
    <property type="component" value="Unassembled WGS sequence"/>
</dbReference>
<dbReference type="VEuPathDB" id="FungiDB:SJAG_02845"/>
<feature type="region of interest" description="Disordered" evidence="2">
    <location>
        <begin position="139"/>
        <end position="159"/>
    </location>
</feature>
<evidence type="ECO:0000313" key="4">
    <source>
        <dbReference type="JaponicusDB" id="SJAG_02845"/>
    </source>
</evidence>
<dbReference type="SUPFAM" id="SSF81901">
    <property type="entry name" value="HCP-like"/>
    <property type="match status" value="1"/>
</dbReference>
<feature type="region of interest" description="Disordered" evidence="2">
    <location>
        <begin position="1"/>
        <end position="21"/>
    </location>
</feature>
<dbReference type="Pfam" id="PF08238">
    <property type="entry name" value="Sel1"/>
    <property type="match status" value="2"/>
</dbReference>
<dbReference type="InterPro" id="IPR006597">
    <property type="entry name" value="Sel1-like"/>
</dbReference>
<keyword evidence="1" id="KW-0677">Repeat</keyword>
<evidence type="ECO:0000256" key="1">
    <source>
        <dbReference type="ARBA" id="ARBA00022737"/>
    </source>
</evidence>
<dbReference type="PANTHER" id="PTHR46430:SF1">
    <property type="entry name" value="CHITIN SYNTHASE REGULATOR SKT5-RELATED"/>
    <property type="match status" value="1"/>
</dbReference>
<dbReference type="STRING" id="402676.B6K1C0"/>
<organism evidence="3 5">
    <name type="scientific">Schizosaccharomyces japonicus (strain yFS275 / FY16936)</name>
    <name type="common">Fission yeast</name>
    <dbReference type="NCBI Taxonomy" id="402676"/>
    <lineage>
        <taxon>Eukaryota</taxon>
        <taxon>Fungi</taxon>
        <taxon>Dikarya</taxon>
        <taxon>Ascomycota</taxon>
        <taxon>Taphrinomycotina</taxon>
        <taxon>Schizosaccharomycetes</taxon>
        <taxon>Schizosaccharomycetales</taxon>
        <taxon>Schizosaccharomycetaceae</taxon>
        <taxon>Schizosaccharomyces</taxon>
    </lineage>
</organism>
<dbReference type="HOGENOM" id="CLU_638028_0_0_1"/>
<proteinExistence type="predicted"/>
<dbReference type="Gene3D" id="1.25.40.10">
    <property type="entry name" value="Tetratricopeptide repeat domain"/>
    <property type="match status" value="1"/>
</dbReference>
<dbReference type="EMBL" id="KE651166">
    <property type="protein sequence ID" value="EEB07741.1"/>
    <property type="molecule type" value="Genomic_DNA"/>
</dbReference>
<dbReference type="OrthoDB" id="2425131at2759"/>
<protein>
    <submittedName>
        <fullName evidence="3">Chitin synthase regulatory factor Chr1</fullName>
    </submittedName>
</protein>
<dbReference type="GeneID" id="7048529"/>
<dbReference type="eggNOG" id="KOG1550">
    <property type="taxonomic scope" value="Eukaryota"/>
</dbReference>
<evidence type="ECO:0000256" key="2">
    <source>
        <dbReference type="SAM" id="MobiDB-lite"/>
    </source>
</evidence>
<dbReference type="RefSeq" id="XP_002174034.1">
    <property type="nucleotide sequence ID" value="XM_002173998.2"/>
</dbReference>
<dbReference type="PANTHER" id="PTHR46430">
    <property type="entry name" value="PROTEIN SKT5-RELATED"/>
    <property type="match status" value="1"/>
</dbReference>
<sequence length="430" mass="47251">MTAEKDSTLTVVARSASASTGNLSRKLEMNSLEALNEELEALDLSSPTPSKATSPENMLAPKSVVGLHFPSASMSSTTSSCSSGKVFSDVSSSSSAINRHHLRPESAFDRTATVEPSVALRPRAVSVCIPPSGTCNNSTSTLASTSTAGSQAPAKQHRHHRTFSLRRAKEFVTKRLSIHRRRRSSSPPTICSQCGKRKVRCRCASEVASAVKDDNASFQTASAAMFADLPLEAVQEQFRPLVVRIREQMETEDSADAAANIATAAQREGEYDKAIVFYELAMEKPLKKHNYVPYELALLYYLRNREGERAKCFPLMQLASSLGHAESTLYVADAYVHGREGCRRDIFRGIQYYHLAADRGLAPAMFTLGKLYLTGVTGHLEANPTIAFEYARRAARLHYRPACRLLELMVQKGIVRNARPFSSFSSFTTR</sequence>